<dbReference type="Pfam" id="PF18741">
    <property type="entry name" value="MTES_1575"/>
    <property type="match status" value="1"/>
</dbReference>
<dbReference type="GO" id="GO:0004519">
    <property type="term" value="F:endonuclease activity"/>
    <property type="evidence" value="ECO:0007669"/>
    <property type="project" value="UniProtKB-KW"/>
</dbReference>
<reference evidence="2 3" key="1">
    <citation type="journal article" date="2015" name="Stand. Genomic Sci.">
        <title>Genomic Encyclopedia of Bacterial and Archaeal Type Strains, Phase III: the genomes of soil and plant-associated and newly described type strains.</title>
        <authorList>
            <person name="Whitman W.B."/>
            <person name="Woyke T."/>
            <person name="Klenk H.P."/>
            <person name="Zhou Y."/>
            <person name="Lilburn T.G."/>
            <person name="Beck B.J."/>
            <person name="De Vos P."/>
            <person name="Vandamme P."/>
            <person name="Eisen J.A."/>
            <person name="Garrity G."/>
            <person name="Hugenholtz P."/>
            <person name="Kyrpides N.C."/>
        </authorList>
    </citation>
    <scope>NUCLEOTIDE SEQUENCE [LARGE SCALE GENOMIC DNA]</scope>
    <source>
        <strain evidence="2 3">S2T63</strain>
    </source>
</reference>
<proteinExistence type="predicted"/>
<gene>
    <name evidence="2" type="ORF">C7474_2393</name>
</gene>
<comment type="caution">
    <text evidence="2">The sequence shown here is derived from an EMBL/GenBank/DDBJ whole genome shotgun (WGS) entry which is preliminary data.</text>
</comment>
<dbReference type="SUPFAM" id="SSF52980">
    <property type="entry name" value="Restriction endonuclease-like"/>
    <property type="match status" value="1"/>
</dbReference>
<organism evidence="2 3">
    <name type="scientific">Microbacterium telephonicum</name>
    <dbReference type="NCBI Taxonomy" id="1714841"/>
    <lineage>
        <taxon>Bacteria</taxon>
        <taxon>Bacillati</taxon>
        <taxon>Actinomycetota</taxon>
        <taxon>Actinomycetes</taxon>
        <taxon>Micrococcales</taxon>
        <taxon>Microbacteriaceae</taxon>
        <taxon>Microbacterium</taxon>
    </lineage>
</organism>
<evidence type="ECO:0000313" key="3">
    <source>
        <dbReference type="Proteomes" id="UP000273158"/>
    </source>
</evidence>
<dbReference type="Proteomes" id="UP000273158">
    <property type="component" value="Unassembled WGS sequence"/>
</dbReference>
<sequence>MFRIAKLSAFLPADVPPACLERSELIAQGVTPRAITTAIRLGMLLRPRRGRYLPAGTRQDLHEAVRLGGRLDCVSLLAICGVFVQAADALHFQLDPDSTRVPTPGPAVVRHWRPTAAGPTAVLTDPVEALAQAVLCQAPRAAIATLDSAWHLGFVDAVGIAEVFTRLPRRYRRLRALLDPRAESGTETLVRLILRTLGCSFDLQVEIGTVGRVDFVVDGWLIVECDSAAHHGDWAARKRDIRRDAAAARLGFTTVRLLAEDILHRPDEVAATLRDALAHGAPRTRRP</sequence>
<dbReference type="InterPro" id="IPR049468">
    <property type="entry name" value="Restrct_endonuc-II-like_dom"/>
</dbReference>
<dbReference type="InterPro" id="IPR011335">
    <property type="entry name" value="Restrct_endonuc-II-like"/>
</dbReference>
<dbReference type="Gene3D" id="3.40.960.10">
    <property type="entry name" value="VSR Endonuclease"/>
    <property type="match status" value="1"/>
</dbReference>
<dbReference type="RefSeq" id="WP_121060732.1">
    <property type="nucleotide sequence ID" value="NZ_RCDB01000003.1"/>
</dbReference>
<accession>A0A498BZV7</accession>
<dbReference type="OrthoDB" id="2594539at2"/>
<name>A0A498BZV7_9MICO</name>
<keyword evidence="3" id="KW-1185">Reference proteome</keyword>
<protein>
    <submittedName>
        <fullName evidence="2">Very-short-patch-repair endonuclease</fullName>
    </submittedName>
</protein>
<evidence type="ECO:0000259" key="1">
    <source>
        <dbReference type="Pfam" id="PF18741"/>
    </source>
</evidence>
<evidence type="ECO:0000313" key="2">
    <source>
        <dbReference type="EMBL" id="RLK47796.1"/>
    </source>
</evidence>
<dbReference type="AlphaFoldDB" id="A0A498BZV7"/>
<dbReference type="EMBL" id="RCDB01000003">
    <property type="protein sequence ID" value="RLK47796.1"/>
    <property type="molecule type" value="Genomic_DNA"/>
</dbReference>
<feature type="domain" description="Restriction endonuclease type II-like" evidence="1">
    <location>
        <begin position="189"/>
        <end position="277"/>
    </location>
</feature>
<keyword evidence="2" id="KW-0378">Hydrolase</keyword>
<keyword evidence="2" id="KW-0540">Nuclease</keyword>
<keyword evidence="2" id="KW-0255">Endonuclease</keyword>